<name>A0ABR1D7E3_NECAM</name>
<dbReference type="Proteomes" id="UP001303046">
    <property type="component" value="Unassembled WGS sequence"/>
</dbReference>
<proteinExistence type="predicted"/>
<evidence type="ECO:0000313" key="2">
    <source>
        <dbReference type="Proteomes" id="UP001303046"/>
    </source>
</evidence>
<organism evidence="1 2">
    <name type="scientific">Necator americanus</name>
    <name type="common">Human hookworm</name>
    <dbReference type="NCBI Taxonomy" id="51031"/>
    <lineage>
        <taxon>Eukaryota</taxon>
        <taxon>Metazoa</taxon>
        <taxon>Ecdysozoa</taxon>
        <taxon>Nematoda</taxon>
        <taxon>Chromadorea</taxon>
        <taxon>Rhabditida</taxon>
        <taxon>Rhabditina</taxon>
        <taxon>Rhabditomorpha</taxon>
        <taxon>Strongyloidea</taxon>
        <taxon>Ancylostomatidae</taxon>
        <taxon>Bunostominae</taxon>
        <taxon>Necator</taxon>
    </lineage>
</organism>
<protein>
    <recommendedName>
        <fullName evidence="3">HTH OST-type domain-containing protein</fullName>
    </recommendedName>
</protein>
<dbReference type="EMBL" id="JAVFWL010000003">
    <property type="protein sequence ID" value="KAK6746140.1"/>
    <property type="molecule type" value="Genomic_DNA"/>
</dbReference>
<sequence length="770" mass="86581">MPNPALVLRKDISLIKLRITSFNQYHASTISSVTDTSIDSRTAPIPGLRRIMSQMSDDELVSQRNKLEKEVYALGVVINEYFLTSQLCSSYDEINSTPLVKRVRELGYSSIDEMLTNSGYFTSAVIRSKKHYKAEIKAGNKATQDLSSLVCRQAKKKKHKGTKMNTSSRQYFVRNNFQSHSFHGRTTAFGAGFHRPMFKPFSPKKELEYNALWEENGEPSPTPGPNKGFNLSRSSCIAANQPRNNNDAETWETADSCPRSMMADSYKNGVDSSFLSRRKKDALSSVRSSTSTESSLFSTEDCRNNSRVNSKMVDPASCYSPAAGVHRFITALRSCGGTATADLLRKKYRDLYKVELDKHELKKYFGVTSSRKMVETFLPDLVEITMIRGSGVRCYKLLEMRSELPPRHPPSISELYDRLISIMIEKEPEPVHLDSITNLYSEKYGVKLDPKAEYLMTWKELVLEKFAGSIQLDMRGFIHLNMEDPRLKQMVMKKRVEASLEADIGSDSFDSCNSSLSDLSTEDQDIRTTNSRMTEPKTNDRTAVYVDMSHRSQRKIQEFEDESFERTFDRNLRISRSFHGRSKVTAYYGDEELSDIAGTDAHSERKKPGLRITFSVPSEPNESTTNHQRFATCNASLNEHTSSSSMPKLKTTVPPPLGTFSSGLVQPQTSGARQRLEKTFASVGSFFRRSGVHATTREAEPSASSVRLHSGTVPMDKKVQEKCSRYPGKENLALKAEKDVECAHPYFNVHVKSAAGEARSIAAQKGLVIK</sequence>
<comment type="caution">
    <text evidence="1">The sequence shown here is derived from an EMBL/GenBank/DDBJ whole genome shotgun (WGS) entry which is preliminary data.</text>
</comment>
<reference evidence="1 2" key="1">
    <citation type="submission" date="2023-08" db="EMBL/GenBank/DDBJ databases">
        <title>A Necator americanus chromosomal reference genome.</title>
        <authorList>
            <person name="Ilik V."/>
            <person name="Petrzelkova K.J."/>
            <person name="Pardy F."/>
            <person name="Fuh T."/>
            <person name="Niatou-Singa F.S."/>
            <person name="Gouil Q."/>
            <person name="Baker L."/>
            <person name="Ritchie M.E."/>
            <person name="Jex A.R."/>
            <person name="Gazzola D."/>
            <person name="Li H."/>
            <person name="Toshio Fujiwara R."/>
            <person name="Zhan B."/>
            <person name="Aroian R.V."/>
            <person name="Pafco B."/>
            <person name="Schwarz E.M."/>
        </authorList>
    </citation>
    <scope>NUCLEOTIDE SEQUENCE [LARGE SCALE GENOMIC DNA]</scope>
    <source>
        <strain evidence="1 2">Aroian</strain>
        <tissue evidence="1">Whole animal</tissue>
    </source>
</reference>
<evidence type="ECO:0000313" key="1">
    <source>
        <dbReference type="EMBL" id="KAK6746140.1"/>
    </source>
</evidence>
<evidence type="ECO:0008006" key="3">
    <source>
        <dbReference type="Google" id="ProtNLM"/>
    </source>
</evidence>
<gene>
    <name evidence="1" type="primary">Necator_chrIII.g13090</name>
    <name evidence="1" type="ORF">RB195_012323</name>
</gene>
<keyword evidence="2" id="KW-1185">Reference proteome</keyword>
<accession>A0ABR1D7E3</accession>